<dbReference type="PANTHER" id="PTHR33712:SF7">
    <property type="entry name" value="LIGHT-INDEPENDENT PROTOCHLOROPHYLLIDE REDUCTASE SUBUNIT B"/>
    <property type="match status" value="1"/>
</dbReference>
<dbReference type="SUPFAM" id="SSF53807">
    <property type="entry name" value="Helical backbone' metal receptor"/>
    <property type="match status" value="1"/>
</dbReference>
<dbReference type="RefSeq" id="WP_011438838.1">
    <property type="nucleotide sequence ID" value="NC_007777.1"/>
</dbReference>
<dbReference type="HOGENOM" id="CLU_025876_2_0_11"/>
<feature type="region of interest" description="Disordered" evidence="3">
    <location>
        <begin position="535"/>
        <end position="575"/>
    </location>
</feature>
<dbReference type="EMBL" id="CP000249">
    <property type="protein sequence ID" value="ABD13830.1"/>
    <property type="molecule type" value="Genomic_DNA"/>
</dbReference>
<feature type="region of interest" description="Disordered" evidence="3">
    <location>
        <begin position="204"/>
        <end position="243"/>
    </location>
</feature>
<comment type="similarity">
    <text evidence="2">Belongs to the NifD/NifK/NifE/NifN family.</text>
</comment>
<sequence>MAEIVTGERQATIDPLKHSQPLGGALVFLGLAGSLPIMHGAQGCASFAKALLTRHFNEPIPLQTTAITEVTAVLGSGEAMVETLDAIRKKQRPEIIGLLTTGVTEVSGEDVGGQLRKYLSAWNETDSSGPEAGANGSAPGRAPLIVGVSTPDFIGGLSDGWSAALEALVRAVVPAEHSETEPSEARYFTGRTAFIAASAPVTHLTTPGSAGSAEAARSTRSTRSTRSARSLGSAEAARSTRSARSLGSAARRVAAADGGALDPRQLAVLVGPSLTAADLDELGELIRAFGLDPVLVPDLSGSVDGHLAPAWQPTTTGGTGLARLRALGRSRAVLVAGATAAAAGDLLAARTGARILRHRHLSGLTEMDTLVTELIELTGASAPARVRQARARLADGLLDTHFVLGGARVALAMEPETLVAVGSLLHDVGAEVVAAVSPTAAPVLADAPWDEVVVGDLTDLAERARAGGAHLVLGSSHAREVADRIGAAHLPVGFPIFDRLGAALAGTAGYAGSLRLLIDAANRLLDHEHVHRRSGRRFSVSGADGQPAHRTEIPTQPGSAGESDQLDNLFQESPC</sequence>
<feature type="compositionally biased region" description="Low complexity" evidence="3">
    <location>
        <begin position="208"/>
        <end position="243"/>
    </location>
</feature>
<feature type="compositionally biased region" description="Polar residues" evidence="3">
    <location>
        <begin position="566"/>
        <end position="575"/>
    </location>
</feature>
<dbReference type="Proteomes" id="UP000001937">
    <property type="component" value="Chromosome"/>
</dbReference>
<evidence type="ECO:0000313" key="6">
    <source>
        <dbReference type="Proteomes" id="UP000001937"/>
    </source>
</evidence>
<evidence type="ECO:0000256" key="2">
    <source>
        <dbReference type="RuleBase" id="RU004021"/>
    </source>
</evidence>
<dbReference type="GO" id="GO:0016163">
    <property type="term" value="F:nitrogenase activity"/>
    <property type="evidence" value="ECO:0007669"/>
    <property type="project" value="InterPro"/>
</dbReference>
<dbReference type="InterPro" id="IPR000510">
    <property type="entry name" value="Nase/OxRdtase_comp1"/>
</dbReference>
<evidence type="ECO:0000313" key="5">
    <source>
        <dbReference type="EMBL" id="ABD13830.1"/>
    </source>
</evidence>
<dbReference type="PANTHER" id="PTHR33712">
    <property type="entry name" value="LIGHT-INDEPENDENT PROTOCHLOROPHYLLIDE REDUCTASE SUBUNIT B"/>
    <property type="match status" value="1"/>
</dbReference>
<feature type="domain" description="Nitrogenase/oxidoreductase component 1" evidence="4">
    <location>
        <begin position="19"/>
        <end position="524"/>
    </location>
</feature>
<dbReference type="InterPro" id="IPR050152">
    <property type="entry name" value="ChlB/BchB/BchZ"/>
</dbReference>
<reference evidence="5 6" key="1">
    <citation type="journal article" date="2007" name="Genome Res.">
        <title>Genome characteristics of facultatively symbiotic Frankia sp. strains reflect host range and host plant biogeography.</title>
        <authorList>
            <person name="Normand P."/>
            <person name="Lapierre P."/>
            <person name="Tisa L.S."/>
            <person name="Gogarten J.P."/>
            <person name="Alloisio N."/>
            <person name="Bagnarol E."/>
            <person name="Bassi C.A."/>
            <person name="Berry A.M."/>
            <person name="Bickhart D.M."/>
            <person name="Choisne N."/>
            <person name="Couloux A."/>
            <person name="Cournoyer B."/>
            <person name="Cruveiller S."/>
            <person name="Daubin V."/>
            <person name="Demange N."/>
            <person name="Francino M.P."/>
            <person name="Goltsman E."/>
            <person name="Huang Y."/>
            <person name="Kopp O.R."/>
            <person name="Labarre L."/>
            <person name="Lapidus A."/>
            <person name="Lavire C."/>
            <person name="Marechal J."/>
            <person name="Martinez M."/>
            <person name="Mastronunzio J.E."/>
            <person name="Mullin B.C."/>
            <person name="Niemann J."/>
            <person name="Pujic P."/>
            <person name="Rawnsley T."/>
            <person name="Rouy Z."/>
            <person name="Schenowitz C."/>
            <person name="Sellstedt A."/>
            <person name="Tavares F."/>
            <person name="Tomkins J.P."/>
            <person name="Vallenet D."/>
            <person name="Valverde C."/>
            <person name="Wall L.G."/>
            <person name="Wang Y."/>
            <person name="Medigue C."/>
            <person name="Benson D.R."/>
        </authorList>
    </citation>
    <scope>NUCLEOTIDE SEQUENCE [LARGE SCALE GENOMIC DNA]</scope>
    <source>
        <strain evidence="6">DSM 45818 / CECT 9043 / CcI3</strain>
    </source>
</reference>
<proteinExistence type="inferred from homology"/>
<keyword evidence="1 2" id="KW-0535">Nitrogen fixation</keyword>
<dbReference type="KEGG" id="fra:Francci3_4484"/>
<evidence type="ECO:0000256" key="1">
    <source>
        <dbReference type="ARBA" id="ARBA00023231"/>
    </source>
</evidence>
<dbReference type="Pfam" id="PF00148">
    <property type="entry name" value="Oxidored_nitro"/>
    <property type="match status" value="1"/>
</dbReference>
<name>Q2J4G2_FRACC</name>
<accession>Q2J4G2</accession>
<dbReference type="PhylomeDB" id="Q2J4G2"/>
<dbReference type="Gene3D" id="3.40.50.1980">
    <property type="entry name" value="Nitrogenase molybdenum iron protein domain"/>
    <property type="match status" value="3"/>
</dbReference>
<dbReference type="AlphaFoldDB" id="Q2J4G2"/>
<evidence type="ECO:0000259" key="4">
    <source>
        <dbReference type="Pfam" id="PF00148"/>
    </source>
</evidence>
<organism evidence="5 6">
    <name type="scientific">Frankia casuarinae (strain DSM 45818 / CECT 9043 / HFP020203 / CcI3)</name>
    <dbReference type="NCBI Taxonomy" id="106370"/>
    <lineage>
        <taxon>Bacteria</taxon>
        <taxon>Bacillati</taxon>
        <taxon>Actinomycetota</taxon>
        <taxon>Actinomycetes</taxon>
        <taxon>Frankiales</taxon>
        <taxon>Frankiaceae</taxon>
        <taxon>Frankia</taxon>
    </lineage>
</organism>
<protein>
    <submittedName>
        <fullName evidence="5">Nitrogenase molybdenum-iron cofactor biosynthesis protein NifN</fullName>
    </submittedName>
</protein>
<gene>
    <name evidence="5" type="ordered locus">Francci3_4484</name>
</gene>
<keyword evidence="6" id="KW-1185">Reference proteome</keyword>
<evidence type="ECO:0000256" key="3">
    <source>
        <dbReference type="SAM" id="MobiDB-lite"/>
    </source>
</evidence>
<dbReference type="PROSITE" id="PS00699">
    <property type="entry name" value="NITROGENASE_1_1"/>
    <property type="match status" value="1"/>
</dbReference>
<dbReference type="STRING" id="106370.Francci3_4484"/>
<dbReference type="Gene3D" id="6.10.250.1090">
    <property type="match status" value="1"/>
</dbReference>
<dbReference type="InterPro" id="IPR000318">
    <property type="entry name" value="Nase_comp1_CS"/>
</dbReference>
<dbReference type="eggNOG" id="COG2710">
    <property type="taxonomic scope" value="Bacteria"/>
</dbReference>
<dbReference type="OrthoDB" id="9800746at2"/>